<evidence type="ECO:0000256" key="6">
    <source>
        <dbReference type="ARBA" id="ARBA00023002"/>
    </source>
</evidence>
<reference evidence="9" key="1">
    <citation type="submission" date="2021-03" db="EMBL/GenBank/DDBJ databases">
        <title>Chromosome level genome of the anhydrobiotic midge Polypedilum vanderplanki.</title>
        <authorList>
            <person name="Yoshida Y."/>
            <person name="Kikawada T."/>
            <person name="Gusev O."/>
        </authorList>
    </citation>
    <scope>NUCLEOTIDE SEQUENCE</scope>
    <source>
        <strain evidence="9">NIAS01</strain>
        <tissue evidence="9">Whole body or cell culture</tissue>
    </source>
</reference>
<keyword evidence="5" id="KW-0521">NADP</keyword>
<dbReference type="PANTHER" id="PTHR23023">
    <property type="entry name" value="DIMETHYLANILINE MONOOXYGENASE"/>
    <property type="match status" value="1"/>
</dbReference>
<dbReference type="PRINTS" id="PR00370">
    <property type="entry name" value="FMOXYGENASE"/>
</dbReference>
<dbReference type="Pfam" id="PF00743">
    <property type="entry name" value="FMO-like"/>
    <property type="match status" value="2"/>
</dbReference>
<protein>
    <recommendedName>
        <fullName evidence="8">Flavin-containing monooxygenase</fullName>
        <ecNumber evidence="8">1.-.-.-</ecNumber>
    </recommendedName>
</protein>
<evidence type="ECO:0000313" key="10">
    <source>
        <dbReference type="Proteomes" id="UP001107558"/>
    </source>
</evidence>
<dbReference type="GO" id="GO:0050660">
    <property type="term" value="F:flavin adenine dinucleotide binding"/>
    <property type="evidence" value="ECO:0007669"/>
    <property type="project" value="InterPro"/>
</dbReference>
<name>A0A9J6BIC5_POLVA</name>
<evidence type="ECO:0000256" key="3">
    <source>
        <dbReference type="ARBA" id="ARBA00022630"/>
    </source>
</evidence>
<dbReference type="GO" id="GO:0004499">
    <property type="term" value="F:N,N-dimethylaniline monooxygenase activity"/>
    <property type="evidence" value="ECO:0007669"/>
    <property type="project" value="InterPro"/>
</dbReference>
<organism evidence="9 10">
    <name type="scientific">Polypedilum vanderplanki</name>
    <name type="common">Sleeping chironomid midge</name>
    <dbReference type="NCBI Taxonomy" id="319348"/>
    <lineage>
        <taxon>Eukaryota</taxon>
        <taxon>Metazoa</taxon>
        <taxon>Ecdysozoa</taxon>
        <taxon>Arthropoda</taxon>
        <taxon>Hexapoda</taxon>
        <taxon>Insecta</taxon>
        <taxon>Pterygota</taxon>
        <taxon>Neoptera</taxon>
        <taxon>Endopterygota</taxon>
        <taxon>Diptera</taxon>
        <taxon>Nematocera</taxon>
        <taxon>Chironomoidea</taxon>
        <taxon>Chironomidae</taxon>
        <taxon>Chironominae</taxon>
        <taxon>Polypedilum</taxon>
        <taxon>Polypedilum</taxon>
    </lineage>
</organism>
<evidence type="ECO:0000256" key="7">
    <source>
        <dbReference type="ARBA" id="ARBA00023033"/>
    </source>
</evidence>
<evidence type="ECO:0000256" key="2">
    <source>
        <dbReference type="ARBA" id="ARBA00009183"/>
    </source>
</evidence>
<gene>
    <name evidence="9" type="ORF">PVAND_017076</name>
</gene>
<dbReference type="InterPro" id="IPR036188">
    <property type="entry name" value="FAD/NAD-bd_sf"/>
</dbReference>
<accession>A0A9J6BIC5</accession>
<dbReference type="OrthoDB" id="66881at2759"/>
<proteinExistence type="inferred from homology"/>
<comment type="cofactor">
    <cofactor evidence="1 8">
        <name>FAD</name>
        <dbReference type="ChEBI" id="CHEBI:57692"/>
    </cofactor>
</comment>
<dbReference type="Proteomes" id="UP001107558">
    <property type="component" value="Chromosome 4"/>
</dbReference>
<evidence type="ECO:0000256" key="4">
    <source>
        <dbReference type="ARBA" id="ARBA00022827"/>
    </source>
</evidence>
<dbReference type="InterPro" id="IPR000960">
    <property type="entry name" value="Flavin_mOase"/>
</dbReference>
<dbReference type="AlphaFoldDB" id="A0A9J6BIC5"/>
<dbReference type="GO" id="GO:0050661">
    <property type="term" value="F:NADP binding"/>
    <property type="evidence" value="ECO:0007669"/>
    <property type="project" value="InterPro"/>
</dbReference>
<evidence type="ECO:0000256" key="8">
    <source>
        <dbReference type="RuleBase" id="RU361177"/>
    </source>
</evidence>
<keyword evidence="3 8" id="KW-0285">Flavoprotein</keyword>
<keyword evidence="7 8" id="KW-0503">Monooxygenase</keyword>
<dbReference type="FunFam" id="3.50.50.60:FF:000138">
    <property type="entry name" value="Flavin-containing monooxygenase"/>
    <property type="match status" value="1"/>
</dbReference>
<keyword evidence="6 8" id="KW-0560">Oxidoreductase</keyword>
<dbReference type="InterPro" id="IPR020946">
    <property type="entry name" value="Flavin_mOase-like"/>
</dbReference>
<evidence type="ECO:0000313" key="9">
    <source>
        <dbReference type="EMBL" id="KAG5669182.1"/>
    </source>
</evidence>
<keyword evidence="10" id="KW-1185">Reference proteome</keyword>
<dbReference type="PIRSF" id="PIRSF000332">
    <property type="entry name" value="FMO"/>
    <property type="match status" value="1"/>
</dbReference>
<dbReference type="EMBL" id="JADBJN010000004">
    <property type="protein sequence ID" value="KAG5669182.1"/>
    <property type="molecule type" value="Genomic_DNA"/>
</dbReference>
<dbReference type="Gene3D" id="3.50.50.60">
    <property type="entry name" value="FAD/NAD(P)-binding domain"/>
    <property type="match status" value="2"/>
</dbReference>
<keyword evidence="4 8" id="KW-0274">FAD</keyword>
<comment type="similarity">
    <text evidence="2 8">Belongs to the FMO family.</text>
</comment>
<sequence>MKLCIIGAGAAGLCAIKHAIDHGFEVITAYEQSKEIGGTWVYTDEIGKDKYGLDIHSSMYQGLQTNSPKEIMQYPHFPYPEQEKSFIPSEEVLKYYHLYANTFNLQKYIKFEHHVIRVRPLNGSKGWEVIVKDLKSGEYNLIEYDAVLVCNGHYNSPNIPFYEGQDVFEGKQMHSHDYRNAKYFQDETVLVIGAGPSGRDVVSEIQYVSKNVVWSHHDGKLSSQSFRENVIHKSDVEQFTKDGAIFADGSYQKCSIILYCTGYRYSFPFLSVECGISSVNNCIEPLYKHCININNPTMAFIGLPLYVCDNQMFDLQTRFCLKFISGMKKMPSKNEMIDDLENDKKIQLIDRKLPKKKFHFLGIGYHQVYYKSLAKIAEIEPIKPVIGNIFENMLNDFGNDYFSFRKKAFKIIDDENFVTISV</sequence>
<dbReference type="SUPFAM" id="SSF51905">
    <property type="entry name" value="FAD/NAD(P)-binding domain"/>
    <property type="match status" value="2"/>
</dbReference>
<evidence type="ECO:0000256" key="5">
    <source>
        <dbReference type="ARBA" id="ARBA00022857"/>
    </source>
</evidence>
<dbReference type="InterPro" id="IPR050346">
    <property type="entry name" value="FMO-like"/>
</dbReference>
<evidence type="ECO:0000256" key="1">
    <source>
        <dbReference type="ARBA" id="ARBA00001974"/>
    </source>
</evidence>
<comment type="caution">
    <text evidence="9">The sequence shown here is derived from an EMBL/GenBank/DDBJ whole genome shotgun (WGS) entry which is preliminary data.</text>
</comment>
<dbReference type="EC" id="1.-.-.-" evidence="8"/>